<keyword evidence="1" id="KW-0472">Membrane</keyword>
<keyword evidence="3" id="KW-1185">Reference proteome</keyword>
<reference evidence="2 3" key="1">
    <citation type="submission" date="2024-05" db="EMBL/GenBank/DDBJ databases">
        <authorList>
            <person name="Liu Q."/>
            <person name="Xin Y.-H."/>
        </authorList>
    </citation>
    <scope>NUCLEOTIDE SEQUENCE [LARGE SCALE GENOMIC DNA]</scope>
    <source>
        <strain evidence="2 3">CGMCC 1.10181</strain>
    </source>
</reference>
<evidence type="ECO:0000313" key="3">
    <source>
        <dbReference type="Proteomes" id="UP001419910"/>
    </source>
</evidence>
<gene>
    <name evidence="2" type="ORF">ABC974_15835</name>
</gene>
<dbReference type="EMBL" id="JBDIME010000014">
    <property type="protein sequence ID" value="MEN2791106.1"/>
    <property type="molecule type" value="Genomic_DNA"/>
</dbReference>
<feature type="transmembrane region" description="Helical" evidence="1">
    <location>
        <begin position="123"/>
        <end position="140"/>
    </location>
</feature>
<feature type="transmembrane region" description="Helical" evidence="1">
    <location>
        <begin position="219"/>
        <end position="241"/>
    </location>
</feature>
<comment type="caution">
    <text evidence="2">The sequence shown here is derived from an EMBL/GenBank/DDBJ whole genome shotgun (WGS) entry which is preliminary data.</text>
</comment>
<feature type="transmembrane region" description="Helical" evidence="1">
    <location>
        <begin position="152"/>
        <end position="167"/>
    </location>
</feature>
<evidence type="ECO:0008006" key="4">
    <source>
        <dbReference type="Google" id="ProtNLM"/>
    </source>
</evidence>
<dbReference type="Proteomes" id="UP001419910">
    <property type="component" value="Unassembled WGS sequence"/>
</dbReference>
<keyword evidence="1" id="KW-0812">Transmembrane</keyword>
<feature type="transmembrane region" description="Helical" evidence="1">
    <location>
        <begin position="179"/>
        <end position="207"/>
    </location>
</feature>
<proteinExistence type="predicted"/>
<evidence type="ECO:0000313" key="2">
    <source>
        <dbReference type="EMBL" id="MEN2791106.1"/>
    </source>
</evidence>
<protein>
    <recommendedName>
        <fullName evidence="4">Glycosyltransferase RgtA/B/C/D-like domain-containing protein</fullName>
    </recommendedName>
</protein>
<evidence type="ECO:0000256" key="1">
    <source>
        <dbReference type="SAM" id="Phobius"/>
    </source>
</evidence>
<feature type="transmembrane region" description="Helical" evidence="1">
    <location>
        <begin position="304"/>
        <end position="323"/>
    </location>
</feature>
<feature type="transmembrane region" description="Helical" evidence="1">
    <location>
        <begin position="273"/>
        <end position="292"/>
    </location>
</feature>
<dbReference type="RefSeq" id="WP_345840470.1">
    <property type="nucleotide sequence ID" value="NZ_JBDIME010000014.1"/>
</dbReference>
<organism evidence="2 3">
    <name type="scientific">Sphingomonas oligophenolica</name>
    <dbReference type="NCBI Taxonomy" id="301154"/>
    <lineage>
        <taxon>Bacteria</taxon>
        <taxon>Pseudomonadati</taxon>
        <taxon>Pseudomonadota</taxon>
        <taxon>Alphaproteobacteria</taxon>
        <taxon>Sphingomonadales</taxon>
        <taxon>Sphingomonadaceae</taxon>
        <taxon>Sphingomonas</taxon>
    </lineage>
</organism>
<name>A0ABU9Y5M9_9SPHN</name>
<accession>A0ABU9Y5M9</accession>
<sequence length="495" mass="54517">MAIAEWRLMRDFIPALAHRLTSASTARRQLSIILVVAVVARAITFGDPVVHVDEEFYFTTAYAWLHGATPYIDIWDRKPIGLFIVYLPAALFGLKAGIWVYQAMALASLVGTAWLIARLAGRAGWGRGALAGALAYVLWVDFVDGQGGQAPIFYNLLVIGAATLIMPRDDRGPRFLPGFAAMALMGIALQIKYSVLFEGLFFGLWLLWSAWRGGRRWSIVPLGAGLAVTALLPTALAWFAYHRIGADAAWLYANITSIAARRPDPALEQFGNLMKILLITSPLIAASVLAWLSRGVANRPVRAWLFAWLGVAWFGLLVFGSYFEHYALPVLVPLSICAAGFFGDHRSGRRIVLPLLLIGFLGGQTLLLIKRHNRGTAAQFAGVVEAIGHGPGCLYVFSGESMFYPASGRCALTRYIFPSHLGRLREEGAIGVDQQAEIERILALKPEIVVFRPPYFGERATLRAMAIQEMRRHYRLRATRPLGAQAIQIYERAAP</sequence>
<keyword evidence="1" id="KW-1133">Transmembrane helix</keyword>
<feature type="transmembrane region" description="Helical" evidence="1">
    <location>
        <begin position="351"/>
        <end position="369"/>
    </location>
</feature>